<evidence type="ECO:0000313" key="2">
    <source>
        <dbReference type="Proteomes" id="UP000192769"/>
    </source>
</evidence>
<proteinExistence type="predicted"/>
<dbReference type="InterPro" id="IPR051220">
    <property type="entry name" value="TFA_Chaperone"/>
</dbReference>
<dbReference type="OrthoDB" id="8596093at2"/>
<gene>
    <name evidence="1" type="ORF">B2J69_19505</name>
</gene>
<accession>A0A1V9DAT7</accession>
<dbReference type="EMBL" id="MWUE01000030">
    <property type="protein sequence ID" value="OQP31002.1"/>
    <property type="molecule type" value="Genomic_DNA"/>
</dbReference>
<dbReference type="AlphaFoldDB" id="A0A1V9DAT7"/>
<reference evidence="1 2" key="1">
    <citation type="submission" date="2017-02" db="EMBL/GenBank/DDBJ databases">
        <title>Whole genome shotgun sequence of Pantoea agglomerans strain AS1 isolated from a cycad, Zamia floridana in Central Florida, USA.</title>
        <authorList>
            <person name="Lata P."/>
            <person name="Govindarajan S."/>
            <person name="Qi F."/>
            <person name="Li J.-L."/>
            <person name="Maurya S.K."/>
            <person name="Sahoo M.K."/>
        </authorList>
    </citation>
    <scope>NUCLEOTIDE SEQUENCE [LARGE SCALE GENOMIC DNA]</scope>
    <source>
        <strain evidence="1 2">AS1</strain>
    </source>
</reference>
<organism evidence="1 2">
    <name type="scientific">Pantoea latae</name>
    <dbReference type="NCBI Taxonomy" id="1964541"/>
    <lineage>
        <taxon>Bacteria</taxon>
        <taxon>Pseudomonadati</taxon>
        <taxon>Pseudomonadota</taxon>
        <taxon>Gammaproteobacteria</taxon>
        <taxon>Enterobacterales</taxon>
        <taxon>Erwiniaceae</taxon>
        <taxon>Pantoea</taxon>
    </lineage>
</organism>
<dbReference type="Proteomes" id="UP000192769">
    <property type="component" value="Unassembled WGS sequence"/>
</dbReference>
<protein>
    <submittedName>
        <fullName evidence="1">Phage tail protein</fullName>
    </submittedName>
</protein>
<name>A0A1V9DAT7_9GAMM</name>
<sequence length="197" mass="21731">MVDFIFDVNGLASEPGNVTVYNYDSQSGEYINMVEEYLPQGVGVPANATTVAPPVVKAGNAAIFCKDDWHILADHRGESIYKTEDGAVTKVSELGDYPAGTTTLKPATEFDKWDGEKWVTDRDAMNIAQIKVAEARRRALLAEAQVKISIWQTELQLGIIDNEDKAKLTDWLSYIKALQKIDSSAAPDIEWPEVPAQ</sequence>
<dbReference type="PANTHER" id="PTHR34413">
    <property type="entry name" value="PROPHAGE TAIL FIBER ASSEMBLY PROTEIN HOMOLOG TFAE-RELATED-RELATED"/>
    <property type="match status" value="1"/>
</dbReference>
<dbReference type="Pfam" id="PF02413">
    <property type="entry name" value="Caudo_TAP"/>
    <property type="match status" value="1"/>
</dbReference>
<evidence type="ECO:0000313" key="1">
    <source>
        <dbReference type="EMBL" id="OQP31002.1"/>
    </source>
</evidence>
<dbReference type="RefSeq" id="WP_081141391.1">
    <property type="nucleotide sequence ID" value="NZ_MWUE01000030.1"/>
</dbReference>
<dbReference type="InterPro" id="IPR003458">
    <property type="entry name" value="Phage_T4_Gp38_tail_assem"/>
</dbReference>
<dbReference type="PANTHER" id="PTHR34413:SF2">
    <property type="entry name" value="PROPHAGE TAIL FIBER ASSEMBLY PROTEIN HOMOLOG TFAE-RELATED"/>
    <property type="match status" value="1"/>
</dbReference>
<keyword evidence="2" id="KW-1185">Reference proteome</keyword>
<comment type="caution">
    <text evidence="1">The sequence shown here is derived from an EMBL/GenBank/DDBJ whole genome shotgun (WGS) entry which is preliminary data.</text>
</comment>